<feature type="domain" description="Putative amidase" evidence="2">
    <location>
        <begin position="137"/>
        <end position="290"/>
    </location>
</feature>
<evidence type="ECO:0000259" key="2">
    <source>
        <dbReference type="Pfam" id="PF12671"/>
    </source>
</evidence>
<gene>
    <name evidence="3" type="ORF">RL72_01600</name>
</gene>
<feature type="signal peptide" evidence="1">
    <location>
        <begin position="1"/>
        <end position="19"/>
    </location>
</feature>
<dbReference type="PANTHER" id="PTHR40032:SF1">
    <property type="entry name" value="EXPORTED PROTEIN"/>
    <property type="match status" value="1"/>
</dbReference>
<proteinExistence type="predicted"/>
<dbReference type="InterPro" id="IPR006311">
    <property type="entry name" value="TAT_signal"/>
</dbReference>
<organism evidence="3 4">
    <name type="scientific">Microbacterium azadirachtae</name>
    <dbReference type="NCBI Taxonomy" id="582680"/>
    <lineage>
        <taxon>Bacteria</taxon>
        <taxon>Bacillati</taxon>
        <taxon>Actinomycetota</taxon>
        <taxon>Actinomycetes</taxon>
        <taxon>Micrococcales</taxon>
        <taxon>Microbacteriaceae</taxon>
        <taxon>Microbacterium</taxon>
    </lineage>
</organism>
<name>A0A0F0KVE1_9MICO</name>
<feature type="chain" id="PRO_5038390329" evidence="1">
    <location>
        <begin position="20"/>
        <end position="319"/>
    </location>
</feature>
<accession>A0A0F0KVE1</accession>
<evidence type="ECO:0000256" key="1">
    <source>
        <dbReference type="SAM" id="SignalP"/>
    </source>
</evidence>
<reference evidence="3 4" key="1">
    <citation type="submission" date="2015-02" db="EMBL/GenBank/DDBJ databases">
        <title>Draft genome sequences of ten Microbacterium spp. with emphasis on heavy metal contaminated environments.</title>
        <authorList>
            <person name="Corretto E."/>
        </authorList>
    </citation>
    <scope>NUCLEOTIDE SEQUENCE [LARGE SCALE GENOMIC DNA]</scope>
    <source>
        <strain evidence="3 4">DSM 23848</strain>
    </source>
</reference>
<dbReference type="RefSeq" id="WP_045250306.1">
    <property type="nucleotide sequence ID" value="NZ_JYIT01000072.1"/>
</dbReference>
<keyword evidence="1" id="KW-0732">Signal</keyword>
<sequence length="319" mass="34966">MKRSLRLLLTAFAAAVALAVVGNVVLPLAAPSARAASNITIRWTHIGIFPRAAPSMSAAHAGAAVADGTTITVACEGPGDSVTSDVTTSTIWERTVDGKWYPNAFTDTGHDGWTPGIPRCDSAATAQPPRNAVPSQRYNRTAAVDWAKAHWNDSPRYDEDCTWFISQALWVGGVPKDNRWTDSSWDWSNLTSKWTIPGPTKPATLADNFKSYMRDSGKATVRELKWNENQMPDAQIGDIIGYDWGHLRGKDLIKGADGILDHLMIITSIDNQYPNVTGHTANTQSSGWTWSKGAGDWWEKAYRDANGNPPRVYLIHVNY</sequence>
<dbReference type="PROSITE" id="PS51318">
    <property type="entry name" value="TAT"/>
    <property type="match status" value="1"/>
</dbReference>
<dbReference type="PATRIC" id="fig|582680.7.peg.1639"/>
<evidence type="ECO:0000313" key="4">
    <source>
        <dbReference type="Proteomes" id="UP000033448"/>
    </source>
</evidence>
<evidence type="ECO:0000313" key="3">
    <source>
        <dbReference type="EMBL" id="KJL24877.1"/>
    </source>
</evidence>
<dbReference type="AlphaFoldDB" id="A0A0F0KVE1"/>
<dbReference type="Pfam" id="PF12671">
    <property type="entry name" value="Amidase_6"/>
    <property type="match status" value="1"/>
</dbReference>
<protein>
    <submittedName>
        <fullName evidence="3">Putative amidase domain protein</fullName>
    </submittedName>
</protein>
<comment type="caution">
    <text evidence="3">The sequence shown here is derived from an EMBL/GenBank/DDBJ whole genome shotgun (WGS) entry which is preliminary data.</text>
</comment>
<keyword evidence="4" id="KW-1185">Reference proteome</keyword>
<dbReference type="OrthoDB" id="4981342at2"/>
<dbReference type="InterPro" id="IPR024301">
    <property type="entry name" value="Amidase_6"/>
</dbReference>
<dbReference type="Proteomes" id="UP000033448">
    <property type="component" value="Unassembled WGS sequence"/>
</dbReference>
<dbReference type="PANTHER" id="PTHR40032">
    <property type="entry name" value="EXPORTED PROTEIN-RELATED"/>
    <property type="match status" value="1"/>
</dbReference>
<dbReference type="EMBL" id="JYIT01000072">
    <property type="protein sequence ID" value="KJL24877.1"/>
    <property type="molecule type" value="Genomic_DNA"/>
</dbReference>